<gene>
    <name evidence="1" type="ORF">FJU11_12255</name>
</gene>
<keyword evidence="2" id="KW-1185">Reference proteome</keyword>
<evidence type="ECO:0000313" key="1">
    <source>
        <dbReference type="EMBL" id="TPW27318.1"/>
    </source>
</evidence>
<dbReference type="Proteomes" id="UP000320314">
    <property type="component" value="Unassembled WGS sequence"/>
</dbReference>
<name>A0A506U1D8_9HYPH</name>
<reference evidence="1 2" key="1">
    <citation type="submission" date="2019-06" db="EMBL/GenBank/DDBJ databases">
        <authorList>
            <person name="Li M."/>
        </authorList>
    </citation>
    <scope>NUCLEOTIDE SEQUENCE [LARGE SCALE GENOMIC DNA]</scope>
    <source>
        <strain evidence="1 2">BGMRC6574</strain>
    </source>
</reference>
<dbReference type="EMBL" id="VHLH01000022">
    <property type="protein sequence ID" value="TPW27318.1"/>
    <property type="molecule type" value="Genomic_DNA"/>
</dbReference>
<sequence>MAAIITIRLSDVNSCGQTDVDELEVAMDARIPRPRRNHMALRFDALFTGLAQARAERAELKRIIDGGRSDLLDDIAITETEARDLLARSSPLSVLYHWLKRRETVVPASSALLDALVETHRRGKPDR</sequence>
<dbReference type="AlphaFoldDB" id="A0A506U1D8"/>
<protein>
    <submittedName>
        <fullName evidence="1">Uncharacterized protein</fullName>
    </submittedName>
</protein>
<organism evidence="1 2">
    <name type="scientific">Pararhizobium mangrovi</name>
    <dbReference type="NCBI Taxonomy" id="2590452"/>
    <lineage>
        <taxon>Bacteria</taxon>
        <taxon>Pseudomonadati</taxon>
        <taxon>Pseudomonadota</taxon>
        <taxon>Alphaproteobacteria</taxon>
        <taxon>Hyphomicrobiales</taxon>
        <taxon>Rhizobiaceae</taxon>
        <taxon>Rhizobium/Agrobacterium group</taxon>
        <taxon>Pararhizobium</taxon>
    </lineage>
</organism>
<accession>A0A506U1D8</accession>
<evidence type="ECO:0000313" key="2">
    <source>
        <dbReference type="Proteomes" id="UP000320314"/>
    </source>
</evidence>
<proteinExistence type="predicted"/>
<comment type="caution">
    <text evidence="1">The sequence shown here is derived from an EMBL/GenBank/DDBJ whole genome shotgun (WGS) entry which is preliminary data.</text>
</comment>